<feature type="chain" id="PRO_5044713828" evidence="2">
    <location>
        <begin position="29"/>
        <end position="76"/>
    </location>
</feature>
<evidence type="ECO:0000313" key="4">
    <source>
        <dbReference type="EMBL" id="CAI0549666.1"/>
    </source>
</evidence>
<comment type="caution">
    <text evidence="4">The sequence shown here is derived from an EMBL/GenBank/DDBJ whole genome shotgun (WGS) entry which is preliminary data.</text>
</comment>
<sequence>MIIMGRKVDRRAIPLILLLLLSLPAADSSRPALPAADAPITVPPTHNQTISPSTVRPTCDDEGPICQWLGVTCCHS</sequence>
<accession>A0AAV0QXP1</accession>
<keyword evidence="5" id="KW-1185">Reference proteome</keyword>
<feature type="region of interest" description="Disordered" evidence="1">
    <location>
        <begin position="31"/>
        <end position="56"/>
    </location>
</feature>
<feature type="signal peptide" evidence="2">
    <location>
        <begin position="1"/>
        <end position="28"/>
    </location>
</feature>
<name>A0AAV0QXP1_9ROSI</name>
<evidence type="ECO:0000313" key="5">
    <source>
        <dbReference type="Proteomes" id="UP001154282"/>
    </source>
</evidence>
<proteinExistence type="predicted"/>
<feature type="compositionally biased region" description="Polar residues" evidence="1">
    <location>
        <begin position="44"/>
        <end position="56"/>
    </location>
</feature>
<dbReference type="EMBL" id="CAMGYJ010000007">
    <property type="protein sequence ID" value="CAI0449287.1"/>
    <property type="molecule type" value="Genomic_DNA"/>
</dbReference>
<dbReference type="Proteomes" id="UP001154282">
    <property type="component" value="Unassembled WGS sequence"/>
</dbReference>
<evidence type="ECO:0000256" key="1">
    <source>
        <dbReference type="SAM" id="MobiDB-lite"/>
    </source>
</evidence>
<dbReference type="EMBL" id="CAMGYJ010000010">
    <property type="protein sequence ID" value="CAI0549666.1"/>
    <property type="molecule type" value="Genomic_DNA"/>
</dbReference>
<dbReference type="AlphaFoldDB" id="A0AAV0QXP1"/>
<keyword evidence="2" id="KW-0732">Signal</keyword>
<evidence type="ECO:0000313" key="3">
    <source>
        <dbReference type="EMBL" id="CAI0449287.1"/>
    </source>
</evidence>
<organism evidence="4 5">
    <name type="scientific">Linum tenue</name>
    <dbReference type="NCBI Taxonomy" id="586396"/>
    <lineage>
        <taxon>Eukaryota</taxon>
        <taxon>Viridiplantae</taxon>
        <taxon>Streptophyta</taxon>
        <taxon>Embryophyta</taxon>
        <taxon>Tracheophyta</taxon>
        <taxon>Spermatophyta</taxon>
        <taxon>Magnoliopsida</taxon>
        <taxon>eudicotyledons</taxon>
        <taxon>Gunneridae</taxon>
        <taxon>Pentapetalae</taxon>
        <taxon>rosids</taxon>
        <taxon>fabids</taxon>
        <taxon>Malpighiales</taxon>
        <taxon>Linaceae</taxon>
        <taxon>Linum</taxon>
    </lineage>
</organism>
<evidence type="ECO:0000256" key="2">
    <source>
        <dbReference type="SAM" id="SignalP"/>
    </source>
</evidence>
<reference evidence="4" key="1">
    <citation type="submission" date="2022-08" db="EMBL/GenBank/DDBJ databases">
        <authorList>
            <person name="Gutierrez-Valencia J."/>
        </authorList>
    </citation>
    <scope>NUCLEOTIDE SEQUENCE</scope>
</reference>
<protein>
    <submittedName>
        <fullName evidence="4">Uncharacterized protein</fullName>
    </submittedName>
</protein>
<gene>
    <name evidence="3" type="ORF">LITE_LOCUS30110</name>
    <name evidence="4" type="ORF">LITE_LOCUS45250</name>
</gene>